<organism evidence="3 4">
    <name type="scientific">Pseudoflavonifractor hominis</name>
    <dbReference type="NCBI Taxonomy" id="2763059"/>
    <lineage>
        <taxon>Bacteria</taxon>
        <taxon>Bacillati</taxon>
        <taxon>Bacillota</taxon>
        <taxon>Clostridia</taxon>
        <taxon>Eubacteriales</taxon>
        <taxon>Oscillospiraceae</taxon>
        <taxon>Pseudoflavonifractor</taxon>
    </lineage>
</organism>
<evidence type="ECO:0000313" key="4">
    <source>
        <dbReference type="Proteomes" id="UP000660021"/>
    </source>
</evidence>
<keyword evidence="4" id="KW-1185">Reference proteome</keyword>
<dbReference type="NCBIfam" id="TIGR02669">
    <property type="entry name" value="SpoIID_LytB"/>
    <property type="match status" value="1"/>
</dbReference>
<feature type="signal peptide" evidence="1">
    <location>
        <begin position="1"/>
        <end position="26"/>
    </location>
</feature>
<protein>
    <submittedName>
        <fullName evidence="3">SpoIID/LytB domain-containing protein</fullName>
    </submittedName>
</protein>
<sequence>MKGKWIKWTALCLAVALSASGLPARAAPAEETILRIGLYYGSNAMPSANLENSVGSGYRLGYFDDANQFVELGRTSKTKLSMLKTKTLYLSGGTYQTTPSSGAQTIGGYSLQWPGTYSDFTSAQTAAASVSGGFPAWVEGTYQVRSGAYATQAEAEAAALGTTAQVVQTSSSGINVVETGTAQILFQFDGGSSYVFGVMPDITGVSQPVTWFKGYKYYGGFRYERVGGDNITVVNLIGMEDYINCVISQEMSDSWPLEALKAQACAARTYAMRKPNSSKHAADHFDLCNGTHCQAYPGMKLTGSNTLRATQETAGMVIRYNGALIDAVYSSSDGGATENSENVWNDALPYLRGKVDPYEATISSQIPNYNWSVTYTADELTQKLRSSGRSCDQIVDFRVSETTPTGNVKAITFTDASGKSWTFQKEQARTFLGLRSQRYTVTGGGGSSSSSSGGLYVNNAQTPLDGSSFYAIGGDGSTGQVDLSASPYVITSNGTALLGGGTAAGSDRFVIQGSGYGHNVGMSQYGANAMAKQGYTYQEILQFYYTGVDISR</sequence>
<dbReference type="PANTHER" id="PTHR30032:SF4">
    <property type="entry name" value="AMIDASE ENHANCER"/>
    <property type="match status" value="1"/>
</dbReference>
<comment type="caution">
    <text evidence="3">The sequence shown here is derived from an EMBL/GenBank/DDBJ whole genome shotgun (WGS) entry which is preliminary data.</text>
</comment>
<evidence type="ECO:0000313" key="3">
    <source>
        <dbReference type="EMBL" id="MBC5731177.1"/>
    </source>
</evidence>
<reference evidence="3 4" key="1">
    <citation type="submission" date="2020-08" db="EMBL/GenBank/DDBJ databases">
        <title>Genome public.</title>
        <authorList>
            <person name="Liu C."/>
            <person name="Sun Q."/>
        </authorList>
    </citation>
    <scope>NUCLEOTIDE SEQUENCE [LARGE SCALE GENOMIC DNA]</scope>
    <source>
        <strain evidence="3 4">New-38</strain>
    </source>
</reference>
<dbReference type="InterPro" id="IPR013693">
    <property type="entry name" value="SpoIID/LytB_N"/>
</dbReference>
<dbReference type="Proteomes" id="UP000660021">
    <property type="component" value="Unassembled WGS sequence"/>
</dbReference>
<gene>
    <name evidence="3" type="ORF">H8S34_10090</name>
</gene>
<dbReference type="PANTHER" id="PTHR30032">
    <property type="entry name" value="N-ACETYLMURAMOYL-L-ALANINE AMIDASE-RELATED"/>
    <property type="match status" value="1"/>
</dbReference>
<evidence type="ECO:0000256" key="1">
    <source>
        <dbReference type="SAM" id="SignalP"/>
    </source>
</evidence>
<dbReference type="RefSeq" id="WP_186963902.1">
    <property type="nucleotide sequence ID" value="NZ_JACOPR010000005.1"/>
</dbReference>
<accession>A0ABR7HUQ0</accession>
<dbReference type="EMBL" id="JACOPR010000005">
    <property type="protein sequence ID" value="MBC5731177.1"/>
    <property type="molecule type" value="Genomic_DNA"/>
</dbReference>
<feature type="domain" description="Sporulation stage II protein D amidase enhancer LytB N-terminal" evidence="2">
    <location>
        <begin position="229"/>
        <end position="320"/>
    </location>
</feature>
<proteinExistence type="predicted"/>
<keyword evidence="1" id="KW-0732">Signal</keyword>
<dbReference type="InterPro" id="IPR013486">
    <property type="entry name" value="SpoIID/LytB"/>
</dbReference>
<evidence type="ECO:0000259" key="2">
    <source>
        <dbReference type="Pfam" id="PF08486"/>
    </source>
</evidence>
<feature type="chain" id="PRO_5045675166" evidence="1">
    <location>
        <begin position="27"/>
        <end position="552"/>
    </location>
</feature>
<name>A0ABR7HUQ0_9FIRM</name>
<dbReference type="Pfam" id="PF08486">
    <property type="entry name" value="SpoIID"/>
    <property type="match status" value="1"/>
</dbReference>
<dbReference type="InterPro" id="IPR051922">
    <property type="entry name" value="Bact_Sporulation_Assoc"/>
</dbReference>